<dbReference type="Proteomes" id="UP001218218">
    <property type="component" value="Unassembled WGS sequence"/>
</dbReference>
<organism evidence="6 7">
    <name type="scientific">Mycena albidolilacea</name>
    <dbReference type="NCBI Taxonomy" id="1033008"/>
    <lineage>
        <taxon>Eukaryota</taxon>
        <taxon>Fungi</taxon>
        <taxon>Dikarya</taxon>
        <taxon>Basidiomycota</taxon>
        <taxon>Agaricomycotina</taxon>
        <taxon>Agaricomycetes</taxon>
        <taxon>Agaricomycetidae</taxon>
        <taxon>Agaricales</taxon>
        <taxon>Marasmiineae</taxon>
        <taxon>Mycenaceae</taxon>
        <taxon>Mycena</taxon>
    </lineage>
</organism>
<feature type="non-terminal residue" evidence="6">
    <location>
        <position position="170"/>
    </location>
</feature>
<reference evidence="6" key="1">
    <citation type="submission" date="2023-03" db="EMBL/GenBank/DDBJ databases">
        <title>Massive genome expansion in bonnet fungi (Mycena s.s.) driven by repeated elements and novel gene families across ecological guilds.</title>
        <authorList>
            <consortium name="Lawrence Berkeley National Laboratory"/>
            <person name="Harder C.B."/>
            <person name="Miyauchi S."/>
            <person name="Viragh M."/>
            <person name="Kuo A."/>
            <person name="Thoen E."/>
            <person name="Andreopoulos B."/>
            <person name="Lu D."/>
            <person name="Skrede I."/>
            <person name="Drula E."/>
            <person name="Henrissat B."/>
            <person name="Morin E."/>
            <person name="Kohler A."/>
            <person name="Barry K."/>
            <person name="LaButti K."/>
            <person name="Morin E."/>
            <person name="Salamov A."/>
            <person name="Lipzen A."/>
            <person name="Mereny Z."/>
            <person name="Hegedus B."/>
            <person name="Baldrian P."/>
            <person name="Stursova M."/>
            <person name="Weitz H."/>
            <person name="Taylor A."/>
            <person name="Grigoriev I.V."/>
            <person name="Nagy L.G."/>
            <person name="Martin F."/>
            <person name="Kauserud H."/>
        </authorList>
    </citation>
    <scope>NUCLEOTIDE SEQUENCE</scope>
    <source>
        <strain evidence="6">CBHHK002</strain>
    </source>
</reference>
<evidence type="ECO:0000256" key="3">
    <source>
        <dbReference type="ARBA" id="ARBA00022771"/>
    </source>
</evidence>
<evidence type="ECO:0000256" key="5">
    <source>
        <dbReference type="ARBA" id="ARBA00023242"/>
    </source>
</evidence>
<dbReference type="AlphaFoldDB" id="A0AAD6ZVA6"/>
<feature type="non-terminal residue" evidence="6">
    <location>
        <position position="1"/>
    </location>
</feature>
<proteinExistence type="predicted"/>
<comment type="caution">
    <text evidence="6">The sequence shown here is derived from an EMBL/GenBank/DDBJ whole genome shotgun (WGS) entry which is preliminary data.</text>
</comment>
<accession>A0AAD6ZVA6</accession>
<keyword evidence="5" id="KW-0539">Nucleus</keyword>
<keyword evidence="2" id="KW-0479">Metal-binding</keyword>
<evidence type="ECO:0000313" key="6">
    <source>
        <dbReference type="EMBL" id="KAJ7340683.1"/>
    </source>
</evidence>
<evidence type="ECO:0000256" key="1">
    <source>
        <dbReference type="ARBA" id="ARBA00004123"/>
    </source>
</evidence>
<evidence type="ECO:0000256" key="4">
    <source>
        <dbReference type="ARBA" id="ARBA00022833"/>
    </source>
</evidence>
<dbReference type="InterPro" id="IPR052035">
    <property type="entry name" value="ZnF_BED_domain_contain"/>
</dbReference>
<dbReference type="EMBL" id="JARIHO010000026">
    <property type="protein sequence ID" value="KAJ7340683.1"/>
    <property type="molecule type" value="Genomic_DNA"/>
</dbReference>
<keyword evidence="3" id="KW-0863">Zinc-finger</keyword>
<protein>
    <submittedName>
        <fullName evidence="6">Uncharacterized protein</fullName>
    </submittedName>
</protein>
<comment type="subcellular location">
    <subcellularLocation>
        <location evidence="1">Nucleus</location>
    </subcellularLocation>
</comment>
<name>A0AAD6ZVA6_9AGAR</name>
<keyword evidence="4" id="KW-0862">Zinc</keyword>
<dbReference type="PANTHER" id="PTHR46481">
    <property type="entry name" value="ZINC FINGER BED DOMAIN-CONTAINING PROTEIN 4"/>
    <property type="match status" value="1"/>
</dbReference>
<dbReference type="GO" id="GO:0008270">
    <property type="term" value="F:zinc ion binding"/>
    <property type="evidence" value="ECO:0007669"/>
    <property type="project" value="UniProtKB-KW"/>
</dbReference>
<keyword evidence="7" id="KW-1185">Reference proteome</keyword>
<dbReference type="PANTHER" id="PTHR46481:SF10">
    <property type="entry name" value="ZINC FINGER BED DOMAIN-CONTAINING PROTEIN 39"/>
    <property type="match status" value="1"/>
</dbReference>
<sequence>ENMAEVVWKTLDDYKLTGRVIAFMMDNATNNDTLVEAIERKCAENNIKFSAKHSRLRCMPHTVHLAVLQLLETIGAVEKASKKHTVPYQDSVTVPPDAEDLDESEEAIAVDDDDDDTATLMPLGIKASFKLRSVIRAVRSSPQRRQRWYQIISPANIKAGVHMLILDVKT</sequence>
<dbReference type="GO" id="GO:0005634">
    <property type="term" value="C:nucleus"/>
    <property type="evidence" value="ECO:0007669"/>
    <property type="project" value="UniProtKB-SubCell"/>
</dbReference>
<gene>
    <name evidence="6" type="ORF">DFH08DRAFT_651471</name>
</gene>
<evidence type="ECO:0000313" key="7">
    <source>
        <dbReference type="Proteomes" id="UP001218218"/>
    </source>
</evidence>
<evidence type="ECO:0000256" key="2">
    <source>
        <dbReference type="ARBA" id="ARBA00022723"/>
    </source>
</evidence>